<organism evidence="2 3">
    <name type="scientific">Diaphorobacter aerolatus</name>
    <dbReference type="NCBI Taxonomy" id="1288495"/>
    <lineage>
        <taxon>Bacteria</taxon>
        <taxon>Pseudomonadati</taxon>
        <taxon>Pseudomonadota</taxon>
        <taxon>Betaproteobacteria</taxon>
        <taxon>Burkholderiales</taxon>
        <taxon>Comamonadaceae</taxon>
        <taxon>Diaphorobacter</taxon>
    </lineage>
</organism>
<dbReference type="InterPro" id="IPR025949">
    <property type="entry name" value="PapC-like_C"/>
</dbReference>
<dbReference type="InterPro" id="IPR043142">
    <property type="entry name" value="PapC-like_C_sf"/>
</dbReference>
<dbReference type="GO" id="GO:0009279">
    <property type="term" value="C:cell outer membrane"/>
    <property type="evidence" value="ECO:0007669"/>
    <property type="project" value="TreeGrafter"/>
</dbReference>
<dbReference type="Proteomes" id="UP000516028">
    <property type="component" value="Chromosome"/>
</dbReference>
<protein>
    <recommendedName>
        <fullName evidence="1">PapC-like C-terminal domain-containing protein</fullName>
    </recommendedName>
</protein>
<dbReference type="GO" id="GO:0009297">
    <property type="term" value="P:pilus assembly"/>
    <property type="evidence" value="ECO:0007669"/>
    <property type="project" value="InterPro"/>
</dbReference>
<keyword evidence="3" id="KW-1185">Reference proteome</keyword>
<evidence type="ECO:0000313" key="2">
    <source>
        <dbReference type="EMBL" id="QNP49464.1"/>
    </source>
</evidence>
<dbReference type="RefSeq" id="WP_187725053.1">
    <property type="nucleotide sequence ID" value="NZ_CP060783.1"/>
</dbReference>
<dbReference type="GO" id="GO:0015473">
    <property type="term" value="F:fimbrial usher porin activity"/>
    <property type="evidence" value="ECO:0007669"/>
    <property type="project" value="InterPro"/>
</dbReference>
<dbReference type="PANTHER" id="PTHR30451">
    <property type="entry name" value="OUTER MEMBRANE USHER PROTEIN"/>
    <property type="match status" value="1"/>
</dbReference>
<feature type="domain" description="PapC-like C-terminal" evidence="1">
    <location>
        <begin position="2"/>
        <end position="66"/>
    </location>
</feature>
<dbReference type="KEGG" id="daer:H9K75_05445"/>
<name>A0A7H0GME8_9BURK</name>
<dbReference type="EMBL" id="CP060783">
    <property type="protein sequence ID" value="QNP49464.1"/>
    <property type="molecule type" value="Genomic_DNA"/>
</dbReference>
<dbReference type="Pfam" id="PF13953">
    <property type="entry name" value="PapC_C"/>
    <property type="match status" value="1"/>
</dbReference>
<proteinExistence type="predicted"/>
<dbReference type="InterPro" id="IPR000015">
    <property type="entry name" value="Fimb_usher"/>
</dbReference>
<dbReference type="AlphaFoldDB" id="A0A7H0GME8"/>
<evidence type="ECO:0000259" key="1">
    <source>
        <dbReference type="Pfam" id="PF13953"/>
    </source>
</evidence>
<dbReference type="PANTHER" id="PTHR30451:SF20">
    <property type="entry name" value="FIMBRIAE USHER"/>
    <property type="match status" value="1"/>
</dbReference>
<evidence type="ECO:0000313" key="3">
    <source>
        <dbReference type="Proteomes" id="UP000516028"/>
    </source>
</evidence>
<sequence>MLIRVRLPSGSSIPMGADVYADGDEPVAMVGQGNQIYLRAEKSAGQLLVKWGDSAAERCTLDYATTPASAHSPVAGITMLERTCR</sequence>
<reference evidence="2 3" key="1">
    <citation type="submission" date="2020-08" db="EMBL/GenBank/DDBJ databases">
        <title>Genome sequence of Diaphorobacter aerolatus KACC 16536T.</title>
        <authorList>
            <person name="Hyun D.-W."/>
            <person name="Bae J.-W."/>
        </authorList>
    </citation>
    <scope>NUCLEOTIDE SEQUENCE [LARGE SCALE GENOMIC DNA]</scope>
    <source>
        <strain evidence="2 3">KACC 16536</strain>
    </source>
</reference>
<dbReference type="Gene3D" id="2.60.40.2070">
    <property type="match status" value="1"/>
</dbReference>
<accession>A0A7H0GME8</accession>
<gene>
    <name evidence="2" type="ORF">H9K75_05445</name>
</gene>